<comment type="caution">
    <text evidence="1">The sequence shown here is derived from an EMBL/GenBank/DDBJ whole genome shotgun (WGS) entry which is preliminary data.</text>
</comment>
<gene>
    <name evidence="1" type="ORF">IDJ77_21715</name>
</gene>
<accession>A0ABR7WVY9</accession>
<proteinExistence type="predicted"/>
<dbReference type="Proteomes" id="UP000606600">
    <property type="component" value="Unassembled WGS sequence"/>
</dbReference>
<dbReference type="RefSeq" id="WP_191191084.1">
    <property type="nucleotide sequence ID" value="NZ_JACWMY010000012.1"/>
</dbReference>
<organism evidence="1 2">
    <name type="scientific">Mucilaginibacter pankratovii</name>
    <dbReference type="NCBI Taxonomy" id="2772110"/>
    <lineage>
        <taxon>Bacteria</taxon>
        <taxon>Pseudomonadati</taxon>
        <taxon>Bacteroidota</taxon>
        <taxon>Sphingobacteriia</taxon>
        <taxon>Sphingobacteriales</taxon>
        <taxon>Sphingobacteriaceae</taxon>
        <taxon>Mucilaginibacter</taxon>
    </lineage>
</organism>
<keyword evidence="2" id="KW-1185">Reference proteome</keyword>
<dbReference type="EMBL" id="JACWMY010000012">
    <property type="protein sequence ID" value="MBD1366446.1"/>
    <property type="molecule type" value="Genomic_DNA"/>
</dbReference>
<protein>
    <submittedName>
        <fullName evidence="1">Uncharacterized protein</fullName>
    </submittedName>
</protein>
<sequence length="47" mass="4987">MKKIFIAALLLGTGIIISCTKEMGPQPVTTTVEHNTAPFIKDIGTAD</sequence>
<evidence type="ECO:0000313" key="2">
    <source>
        <dbReference type="Proteomes" id="UP000606600"/>
    </source>
</evidence>
<dbReference type="PROSITE" id="PS51257">
    <property type="entry name" value="PROKAR_LIPOPROTEIN"/>
    <property type="match status" value="1"/>
</dbReference>
<name>A0ABR7WVY9_9SPHI</name>
<reference evidence="1 2" key="1">
    <citation type="submission" date="2020-09" db="EMBL/GenBank/DDBJ databases">
        <title>Novel species of Mucilaginibacter isolated from a glacier on the Tibetan Plateau.</title>
        <authorList>
            <person name="Liu Q."/>
            <person name="Xin Y.-H."/>
        </authorList>
    </citation>
    <scope>NUCLEOTIDE SEQUENCE [LARGE SCALE GENOMIC DNA]</scope>
    <source>
        <strain evidence="1 2">ZT4R22</strain>
    </source>
</reference>
<evidence type="ECO:0000313" key="1">
    <source>
        <dbReference type="EMBL" id="MBD1366446.1"/>
    </source>
</evidence>